<dbReference type="InterPro" id="IPR001854">
    <property type="entry name" value="Ribosomal_uL29"/>
</dbReference>
<dbReference type="Proteomes" id="UP000002432">
    <property type="component" value="Chromosome"/>
</dbReference>
<protein>
    <recommendedName>
        <fullName evidence="4 5">Large ribosomal subunit protein uL29</fullName>
    </recommendedName>
</protein>
<dbReference type="AlphaFoldDB" id="Q1ISB4"/>
<dbReference type="HOGENOM" id="CLU_158491_3_1_0"/>
<dbReference type="SUPFAM" id="SSF46561">
    <property type="entry name" value="Ribosomal protein L29 (L29p)"/>
    <property type="match status" value="1"/>
</dbReference>
<keyword evidence="3 5" id="KW-0687">Ribonucleoprotein</keyword>
<dbReference type="KEGG" id="aba:Acid345_1234"/>
<reference evidence="6 7" key="1">
    <citation type="journal article" date="2009" name="Appl. Environ. Microbiol.">
        <title>Three genomes from the phylum Acidobacteria provide insight into the lifestyles of these microorganisms in soils.</title>
        <authorList>
            <person name="Ward N.L."/>
            <person name="Challacombe J.F."/>
            <person name="Janssen P.H."/>
            <person name="Henrissat B."/>
            <person name="Coutinho P.M."/>
            <person name="Wu M."/>
            <person name="Xie G."/>
            <person name="Haft D.H."/>
            <person name="Sait M."/>
            <person name="Badger J."/>
            <person name="Barabote R.D."/>
            <person name="Bradley B."/>
            <person name="Brettin T.S."/>
            <person name="Brinkac L.M."/>
            <person name="Bruce D."/>
            <person name="Creasy T."/>
            <person name="Daugherty S.C."/>
            <person name="Davidsen T.M."/>
            <person name="DeBoy R.T."/>
            <person name="Detter J.C."/>
            <person name="Dodson R.J."/>
            <person name="Durkin A.S."/>
            <person name="Ganapathy A."/>
            <person name="Gwinn-Giglio M."/>
            <person name="Han C.S."/>
            <person name="Khouri H."/>
            <person name="Kiss H."/>
            <person name="Kothari S.P."/>
            <person name="Madupu R."/>
            <person name="Nelson K.E."/>
            <person name="Nelson W.C."/>
            <person name="Paulsen I."/>
            <person name="Penn K."/>
            <person name="Ren Q."/>
            <person name="Rosovitz M.J."/>
            <person name="Selengut J.D."/>
            <person name="Shrivastava S."/>
            <person name="Sullivan S.A."/>
            <person name="Tapia R."/>
            <person name="Thompson L.S."/>
            <person name="Watkins K.L."/>
            <person name="Yang Q."/>
            <person name="Yu C."/>
            <person name="Zafar N."/>
            <person name="Zhou L."/>
            <person name="Kuske C.R."/>
        </authorList>
    </citation>
    <scope>NUCLEOTIDE SEQUENCE [LARGE SCALE GENOMIC DNA]</scope>
    <source>
        <strain evidence="6 7">Ellin345</strain>
    </source>
</reference>
<dbReference type="HAMAP" id="MF_00374">
    <property type="entry name" value="Ribosomal_uL29"/>
    <property type="match status" value="1"/>
</dbReference>
<dbReference type="NCBIfam" id="TIGR00012">
    <property type="entry name" value="L29"/>
    <property type="match status" value="1"/>
</dbReference>
<gene>
    <name evidence="5" type="primary">rpmC</name>
    <name evidence="6" type="ordered locus">Acid345_1234</name>
</gene>
<evidence type="ECO:0000256" key="4">
    <source>
        <dbReference type="ARBA" id="ARBA00035204"/>
    </source>
</evidence>
<dbReference type="GO" id="GO:0005840">
    <property type="term" value="C:ribosome"/>
    <property type="evidence" value="ECO:0007669"/>
    <property type="project" value="UniProtKB-KW"/>
</dbReference>
<dbReference type="OrthoDB" id="9815192at2"/>
<dbReference type="GO" id="GO:1990904">
    <property type="term" value="C:ribonucleoprotein complex"/>
    <property type="evidence" value="ECO:0007669"/>
    <property type="project" value="UniProtKB-KW"/>
</dbReference>
<dbReference type="EnsemblBacteria" id="ABF40236">
    <property type="protein sequence ID" value="ABF40236"/>
    <property type="gene ID" value="Acid345_1234"/>
</dbReference>
<accession>Q1ISB4</accession>
<organism evidence="6 7">
    <name type="scientific">Koribacter versatilis (strain Ellin345)</name>
    <dbReference type="NCBI Taxonomy" id="204669"/>
    <lineage>
        <taxon>Bacteria</taxon>
        <taxon>Pseudomonadati</taxon>
        <taxon>Acidobacteriota</taxon>
        <taxon>Terriglobia</taxon>
        <taxon>Terriglobales</taxon>
        <taxon>Candidatus Korobacteraceae</taxon>
        <taxon>Candidatus Korobacter</taxon>
    </lineage>
</organism>
<dbReference type="eggNOG" id="COG0255">
    <property type="taxonomic scope" value="Bacteria"/>
</dbReference>
<dbReference type="CDD" id="cd00427">
    <property type="entry name" value="Ribosomal_L29_HIP"/>
    <property type="match status" value="1"/>
</dbReference>
<dbReference type="EMBL" id="CP000360">
    <property type="protein sequence ID" value="ABF40236.1"/>
    <property type="molecule type" value="Genomic_DNA"/>
</dbReference>
<dbReference type="InterPro" id="IPR036049">
    <property type="entry name" value="Ribosomal_uL29_sf"/>
</dbReference>
<dbReference type="Pfam" id="PF00831">
    <property type="entry name" value="Ribosomal_L29"/>
    <property type="match status" value="1"/>
</dbReference>
<evidence type="ECO:0000256" key="5">
    <source>
        <dbReference type="HAMAP-Rule" id="MF_00374"/>
    </source>
</evidence>
<evidence type="ECO:0000256" key="3">
    <source>
        <dbReference type="ARBA" id="ARBA00023274"/>
    </source>
</evidence>
<evidence type="ECO:0000256" key="1">
    <source>
        <dbReference type="ARBA" id="ARBA00009254"/>
    </source>
</evidence>
<evidence type="ECO:0000313" key="7">
    <source>
        <dbReference type="Proteomes" id="UP000002432"/>
    </source>
</evidence>
<dbReference type="GO" id="GO:0006412">
    <property type="term" value="P:translation"/>
    <property type="evidence" value="ECO:0007669"/>
    <property type="project" value="UniProtKB-UniRule"/>
</dbReference>
<sequence length="91" mass="10434">MAQRAQSLADKVRNLTPAELHARESEQSEQLFKLKFQLKMGQSESLKKLREMRKEIARIKTVAREKELGIARTAVAEAPAKKTSRKKTEKK</sequence>
<dbReference type="RefSeq" id="WP_011522038.1">
    <property type="nucleotide sequence ID" value="NC_008009.1"/>
</dbReference>
<proteinExistence type="inferred from homology"/>
<dbReference type="GO" id="GO:0003735">
    <property type="term" value="F:structural constituent of ribosome"/>
    <property type="evidence" value="ECO:0007669"/>
    <property type="project" value="InterPro"/>
</dbReference>
<evidence type="ECO:0000313" key="6">
    <source>
        <dbReference type="EMBL" id="ABF40236.1"/>
    </source>
</evidence>
<dbReference type="STRING" id="204669.Acid345_1234"/>
<name>Q1ISB4_KORVE</name>
<dbReference type="Gene3D" id="1.10.287.310">
    <property type="match status" value="1"/>
</dbReference>
<evidence type="ECO:0000256" key="2">
    <source>
        <dbReference type="ARBA" id="ARBA00022980"/>
    </source>
</evidence>
<keyword evidence="2 5" id="KW-0689">Ribosomal protein</keyword>
<comment type="similarity">
    <text evidence="1 5">Belongs to the universal ribosomal protein uL29 family.</text>
</comment>
<keyword evidence="7" id="KW-1185">Reference proteome</keyword>